<protein>
    <submittedName>
        <fullName evidence="1">Uncharacterized protein</fullName>
    </submittedName>
</protein>
<gene>
    <name evidence="1" type="ORF">KC19_3G084300</name>
</gene>
<evidence type="ECO:0000313" key="2">
    <source>
        <dbReference type="Proteomes" id="UP000822688"/>
    </source>
</evidence>
<accession>A0A8T0IIR6</accession>
<sequence>MRGSIVSVVGEPSSSPNSSPVWSLEFSVGPNYRKWPLSAVAAATSPYETLRAKERRREGRDRVDVQRLQMCRIEGRISNCLLPRRHCSMRWMLFTSTLPALLL</sequence>
<proteinExistence type="predicted"/>
<dbReference type="EMBL" id="CM026423">
    <property type="protein sequence ID" value="KAG0582766.1"/>
    <property type="molecule type" value="Genomic_DNA"/>
</dbReference>
<organism evidence="1 2">
    <name type="scientific">Ceratodon purpureus</name>
    <name type="common">Fire moss</name>
    <name type="synonym">Dicranum purpureum</name>
    <dbReference type="NCBI Taxonomy" id="3225"/>
    <lineage>
        <taxon>Eukaryota</taxon>
        <taxon>Viridiplantae</taxon>
        <taxon>Streptophyta</taxon>
        <taxon>Embryophyta</taxon>
        <taxon>Bryophyta</taxon>
        <taxon>Bryophytina</taxon>
        <taxon>Bryopsida</taxon>
        <taxon>Dicranidae</taxon>
        <taxon>Pseudoditrichales</taxon>
        <taxon>Ditrichaceae</taxon>
        <taxon>Ceratodon</taxon>
    </lineage>
</organism>
<evidence type="ECO:0000313" key="1">
    <source>
        <dbReference type="EMBL" id="KAG0582766.1"/>
    </source>
</evidence>
<reference evidence="1" key="1">
    <citation type="submission" date="2020-06" db="EMBL/GenBank/DDBJ databases">
        <title>WGS assembly of Ceratodon purpureus strain R40.</title>
        <authorList>
            <person name="Carey S.B."/>
            <person name="Jenkins J."/>
            <person name="Shu S."/>
            <person name="Lovell J.T."/>
            <person name="Sreedasyam A."/>
            <person name="Maumus F."/>
            <person name="Tiley G.P."/>
            <person name="Fernandez-Pozo N."/>
            <person name="Barry K."/>
            <person name="Chen C."/>
            <person name="Wang M."/>
            <person name="Lipzen A."/>
            <person name="Daum C."/>
            <person name="Saski C.A."/>
            <person name="Payton A.C."/>
            <person name="Mcbreen J.C."/>
            <person name="Conrad R.E."/>
            <person name="Kollar L.M."/>
            <person name="Olsson S."/>
            <person name="Huttunen S."/>
            <person name="Landis J.B."/>
            <person name="Wickett N.J."/>
            <person name="Johnson M.G."/>
            <person name="Rensing S.A."/>
            <person name="Grimwood J."/>
            <person name="Schmutz J."/>
            <person name="Mcdaniel S.F."/>
        </authorList>
    </citation>
    <scope>NUCLEOTIDE SEQUENCE</scope>
    <source>
        <strain evidence="1">R40</strain>
    </source>
</reference>
<comment type="caution">
    <text evidence="1">The sequence shown here is derived from an EMBL/GenBank/DDBJ whole genome shotgun (WGS) entry which is preliminary data.</text>
</comment>
<dbReference type="AlphaFoldDB" id="A0A8T0IIR6"/>
<keyword evidence="2" id="KW-1185">Reference proteome</keyword>
<name>A0A8T0IIR6_CERPU</name>
<dbReference type="Proteomes" id="UP000822688">
    <property type="component" value="Chromosome 3"/>
</dbReference>